<evidence type="ECO:0000313" key="2">
    <source>
        <dbReference type="EMBL" id="GAA4319769.1"/>
    </source>
</evidence>
<dbReference type="Pfam" id="PF08522">
    <property type="entry name" value="BT_3987-like_N"/>
    <property type="match status" value="1"/>
</dbReference>
<reference evidence="3" key="1">
    <citation type="journal article" date="2019" name="Int. J. Syst. Evol. Microbiol.">
        <title>The Global Catalogue of Microorganisms (GCM) 10K type strain sequencing project: providing services to taxonomists for standard genome sequencing and annotation.</title>
        <authorList>
            <consortium name="The Broad Institute Genomics Platform"/>
            <consortium name="The Broad Institute Genome Sequencing Center for Infectious Disease"/>
            <person name="Wu L."/>
            <person name="Ma J."/>
        </authorList>
    </citation>
    <scope>NUCLEOTIDE SEQUENCE [LARGE SCALE GENOMIC DNA]</scope>
    <source>
        <strain evidence="3">JCM 17919</strain>
    </source>
</reference>
<dbReference type="Proteomes" id="UP001501725">
    <property type="component" value="Unassembled WGS sequence"/>
</dbReference>
<comment type="caution">
    <text evidence="2">The sequence shown here is derived from an EMBL/GenBank/DDBJ whole genome shotgun (WGS) entry which is preliminary data.</text>
</comment>
<accession>A0ABP8G978</accession>
<keyword evidence="3" id="KW-1185">Reference proteome</keyword>
<dbReference type="Gene3D" id="2.60.40.1740">
    <property type="entry name" value="hypothetical protein (bacova_03559)"/>
    <property type="match status" value="1"/>
</dbReference>
<feature type="domain" description="BT-3987-like N-terminal" evidence="1">
    <location>
        <begin position="69"/>
        <end position="163"/>
    </location>
</feature>
<gene>
    <name evidence="2" type="ORF">GCM10023184_04680</name>
</gene>
<proteinExistence type="predicted"/>
<organism evidence="2 3">
    <name type="scientific">Flaviaesturariibacter amylovorans</name>
    <dbReference type="NCBI Taxonomy" id="1084520"/>
    <lineage>
        <taxon>Bacteria</taxon>
        <taxon>Pseudomonadati</taxon>
        <taxon>Bacteroidota</taxon>
        <taxon>Chitinophagia</taxon>
        <taxon>Chitinophagales</taxon>
        <taxon>Chitinophagaceae</taxon>
        <taxon>Flaviaestuariibacter</taxon>
    </lineage>
</organism>
<protein>
    <recommendedName>
        <fullName evidence="1">BT-3987-like N-terminal domain-containing protein</fullName>
    </recommendedName>
</protein>
<dbReference type="EMBL" id="BAABGY010000001">
    <property type="protein sequence ID" value="GAA4319769.1"/>
    <property type="molecule type" value="Genomic_DNA"/>
</dbReference>
<evidence type="ECO:0000259" key="1">
    <source>
        <dbReference type="Pfam" id="PF08522"/>
    </source>
</evidence>
<sequence length="321" mass="34510">MKKTVLYSAVAIASLVAVTGCLKDKDFEDQKYGIQVNDTKPAVAFAQEASGVNVGITSAATPVVIAGPALTIEGQRTATVDVPVTIVADESVVTAARAAGRAEGSGDSALAILPAGTYTLSNMSPVIRKDSGFVNNLTISITNTQALNPDSTYAIGYRITNVGGGYQVAENSRTVLVRINIKNKYDGVYQLTGYHNRTPYTFRYNTEMHMITQGPASVYFYWPEVNSKGHPIGVGPNNSLSWYGAAISPIVTFNTTTDLVTDVRNLDASVPITMFTGAGAGVSRFRDNPGTTNDTMFVYWNYNNNPLRAFFDTLVYKSPRP</sequence>
<dbReference type="PROSITE" id="PS51257">
    <property type="entry name" value="PROKAR_LIPOPROTEIN"/>
    <property type="match status" value="1"/>
</dbReference>
<dbReference type="RefSeq" id="WP_345253052.1">
    <property type="nucleotide sequence ID" value="NZ_BAABGY010000001.1"/>
</dbReference>
<evidence type="ECO:0000313" key="3">
    <source>
        <dbReference type="Proteomes" id="UP001501725"/>
    </source>
</evidence>
<name>A0ABP8G978_9BACT</name>
<dbReference type="InterPro" id="IPR013728">
    <property type="entry name" value="BT_3987-like_N"/>
</dbReference>